<evidence type="ECO:0000256" key="1">
    <source>
        <dbReference type="SAM" id="Phobius"/>
    </source>
</evidence>
<dbReference type="EMBL" id="CACVKT020009002">
    <property type="protein sequence ID" value="CAC5419188.1"/>
    <property type="molecule type" value="Genomic_DNA"/>
</dbReference>
<organism evidence="2 3">
    <name type="scientific">Mytilus coruscus</name>
    <name type="common">Sea mussel</name>
    <dbReference type="NCBI Taxonomy" id="42192"/>
    <lineage>
        <taxon>Eukaryota</taxon>
        <taxon>Metazoa</taxon>
        <taxon>Spiralia</taxon>
        <taxon>Lophotrochozoa</taxon>
        <taxon>Mollusca</taxon>
        <taxon>Bivalvia</taxon>
        <taxon>Autobranchia</taxon>
        <taxon>Pteriomorphia</taxon>
        <taxon>Mytilida</taxon>
        <taxon>Mytiloidea</taxon>
        <taxon>Mytilidae</taxon>
        <taxon>Mytilinae</taxon>
        <taxon>Mytilus</taxon>
    </lineage>
</organism>
<dbReference type="Proteomes" id="UP000507470">
    <property type="component" value="Unassembled WGS sequence"/>
</dbReference>
<accession>A0A6J8EFS8</accession>
<proteinExistence type="predicted"/>
<evidence type="ECO:0000313" key="2">
    <source>
        <dbReference type="EMBL" id="CAC5419188.1"/>
    </source>
</evidence>
<keyword evidence="1" id="KW-0472">Membrane</keyword>
<reference evidence="2 3" key="1">
    <citation type="submission" date="2020-06" db="EMBL/GenBank/DDBJ databases">
        <authorList>
            <person name="Li R."/>
            <person name="Bekaert M."/>
        </authorList>
    </citation>
    <scope>NUCLEOTIDE SEQUENCE [LARGE SCALE GENOMIC DNA]</scope>
    <source>
        <strain evidence="3">wild</strain>
    </source>
</reference>
<dbReference type="AlphaFoldDB" id="A0A6J8EFS8"/>
<evidence type="ECO:0000313" key="3">
    <source>
        <dbReference type="Proteomes" id="UP000507470"/>
    </source>
</evidence>
<feature type="transmembrane region" description="Helical" evidence="1">
    <location>
        <begin position="229"/>
        <end position="252"/>
    </location>
</feature>
<sequence>MPGSMYTEYARFFVYRVCQVLCIQSMSGSMYTEYVRFYVYRVCQVLCIQSMSDSMYTEYARFFVYRVCQVLCIQSMPGSMYTEYARFFVYRVCQVLCIQSMPGSMYTEYARLYAYRVCQVLYIQSMPDNCNVNTDGTITSTKIDKTTNTAIGLTATEGYSHLTIKDSSPQPVDKIMCPCPCQRMGRNMSVSELDEVVAKTKHELRIDKKKISSYKRSKISQTDIRTSSMFIGIVGGIVISIPILSIIICDVVNM</sequence>
<keyword evidence="1" id="KW-1133">Transmembrane helix</keyword>
<name>A0A6J8EFS8_MYTCO</name>
<gene>
    <name evidence="2" type="ORF">MCOR_51567</name>
</gene>
<keyword evidence="1" id="KW-0812">Transmembrane</keyword>
<protein>
    <submittedName>
        <fullName evidence="2">Uncharacterized protein</fullName>
    </submittedName>
</protein>
<keyword evidence="3" id="KW-1185">Reference proteome</keyword>